<dbReference type="Gene3D" id="3.40.30.10">
    <property type="entry name" value="Glutaredoxin"/>
    <property type="match status" value="1"/>
</dbReference>
<dbReference type="SMART" id="SM00460">
    <property type="entry name" value="TGc"/>
    <property type="match status" value="2"/>
</dbReference>
<feature type="region of interest" description="Disordered" evidence="1">
    <location>
        <begin position="617"/>
        <end position="640"/>
    </location>
</feature>
<dbReference type="PANTHER" id="PTHR35532:SF5">
    <property type="entry name" value="CARBOHYDRATE-BINDING DOMAIN-CONTAINING PROTEIN"/>
    <property type="match status" value="1"/>
</dbReference>
<sequence>MKPMELKTPVFSLSEQELLNMEQRFKEKLEIGAARRQELFGVFDEPLTAEERFALQFLYAYMPLNDMADYSGELFLSHVRQALATRRESEWGSRIPDSVFLHFVLPYRVNNENIEDYRGVIYSELGPRVQGLTMEEAILEANYWCHEKATYIGSDLRTLSPLGLIRSARGRCGEESTLCVSALRSIGIPARQCYTPRWAHCDDNHAWVEAWADGQWHYIGACEPEARLDQGWFSGPARRAMLVHSRVPAQYAGPEDITYADKWHTEINLLDNYAPARTITVSVRDSGGAAVSGATVQFLLYNYAELFPLAQLVTDAQGEVSFKTGYGELMVRAVYEEQWGQCKITVPEAERLEIVLSQTGQPQAAEDFIMVPPPEIPDPELAPLTEEALERHAARVAEGTAIRAAYEASFMNETEAEELARGLKLPEDRVWAVLEKARGNSHDIAAFLKEQSPKHGEWALKLLEVLNDKDLIDTAREVLVDHLEGALPLLGEQEDEIFSRYILRPRVYFEMFTPYRKAIQSAFTAEEAAEFRRDPSRLVEFFNQEWEIRDDLTHLRGKAAPGGTFALKKGDSVSIDLCFVAVCRSLGIPARLHPSELYPQFKDESGWQAAEFEGHPRTIASSKQETRETGTLRLVSESESGTEASYNENFTLARLENGIYKTLIYPHAKKDFAEPLEVEAGEYRLTTGIRLKEGTVYGRLAYFEVQPGKEITVPITFHQPEQAIPVLGQVDPAAVFTAGNEGAGTIRLGERAADKGAVVAFLDPSREPSKHLLRESAELAEAFDAAGAPLLLVTGGADKAALAELQAAHPGLPSIAGFVLDPADESLQAFAKAVPLGGSGYPYLYVLDRECRIRYQESGYKPGSGKEALGILTGIQSN</sequence>
<dbReference type="Gene3D" id="2.60.40.1120">
    <property type="entry name" value="Carboxypeptidase-like, regulatory domain"/>
    <property type="match status" value="1"/>
</dbReference>
<dbReference type="InterPro" id="IPR002931">
    <property type="entry name" value="Transglutaminase-like"/>
</dbReference>
<evidence type="ECO:0000313" key="3">
    <source>
        <dbReference type="EMBL" id="GGA32543.1"/>
    </source>
</evidence>
<organism evidence="3 4">
    <name type="scientific">Paenibacillus physcomitrellae</name>
    <dbReference type="NCBI Taxonomy" id="1619311"/>
    <lineage>
        <taxon>Bacteria</taxon>
        <taxon>Bacillati</taxon>
        <taxon>Bacillota</taxon>
        <taxon>Bacilli</taxon>
        <taxon>Bacillales</taxon>
        <taxon>Paenibacillaceae</taxon>
        <taxon>Paenibacillus</taxon>
    </lineage>
</organism>
<feature type="domain" description="Transglutaminase-like" evidence="2">
    <location>
        <begin position="564"/>
        <end position="614"/>
    </location>
</feature>
<evidence type="ECO:0000313" key="4">
    <source>
        <dbReference type="Proteomes" id="UP000609323"/>
    </source>
</evidence>
<keyword evidence="4" id="KW-1185">Reference proteome</keyword>
<gene>
    <name evidence="3" type="ORF">GCM10010917_17060</name>
</gene>
<evidence type="ECO:0000256" key="1">
    <source>
        <dbReference type="SAM" id="MobiDB-lite"/>
    </source>
</evidence>
<evidence type="ECO:0000259" key="2">
    <source>
        <dbReference type="SMART" id="SM00460"/>
    </source>
</evidence>
<dbReference type="InterPro" id="IPR036249">
    <property type="entry name" value="Thioredoxin-like_sf"/>
</dbReference>
<dbReference type="PANTHER" id="PTHR35532">
    <property type="entry name" value="SIMILAR TO POLYHYDROXYALKANOATE DEPOLYMERASE"/>
    <property type="match status" value="1"/>
</dbReference>
<accession>A0ABQ1FWU6</accession>
<dbReference type="EMBL" id="BMHF01000004">
    <property type="protein sequence ID" value="GGA32543.1"/>
    <property type="molecule type" value="Genomic_DNA"/>
</dbReference>
<dbReference type="InterPro" id="IPR038765">
    <property type="entry name" value="Papain-like_cys_pep_sf"/>
</dbReference>
<dbReference type="SUPFAM" id="SSF52833">
    <property type="entry name" value="Thioredoxin-like"/>
    <property type="match status" value="1"/>
</dbReference>
<feature type="domain" description="Transglutaminase-like" evidence="2">
    <location>
        <begin position="164"/>
        <end position="223"/>
    </location>
</feature>
<dbReference type="Gene3D" id="3.10.620.30">
    <property type="match status" value="1"/>
</dbReference>
<dbReference type="Pfam" id="PF01841">
    <property type="entry name" value="Transglut_core"/>
    <property type="match status" value="2"/>
</dbReference>
<proteinExistence type="predicted"/>
<name>A0ABQ1FWU6_9BACL</name>
<reference evidence="4" key="1">
    <citation type="journal article" date="2019" name="Int. J. Syst. Evol. Microbiol.">
        <title>The Global Catalogue of Microorganisms (GCM) 10K type strain sequencing project: providing services to taxonomists for standard genome sequencing and annotation.</title>
        <authorList>
            <consortium name="The Broad Institute Genomics Platform"/>
            <consortium name="The Broad Institute Genome Sequencing Center for Infectious Disease"/>
            <person name="Wu L."/>
            <person name="Ma J."/>
        </authorList>
    </citation>
    <scope>NUCLEOTIDE SEQUENCE [LARGE SCALE GENOMIC DNA]</scope>
    <source>
        <strain evidence="4">CGMCC 1.15044</strain>
    </source>
</reference>
<comment type="caution">
    <text evidence="3">The sequence shown here is derived from an EMBL/GenBank/DDBJ whole genome shotgun (WGS) entry which is preliminary data.</text>
</comment>
<dbReference type="Proteomes" id="UP000609323">
    <property type="component" value="Unassembled WGS sequence"/>
</dbReference>
<dbReference type="SUPFAM" id="SSF54001">
    <property type="entry name" value="Cysteine proteinases"/>
    <property type="match status" value="1"/>
</dbReference>
<protein>
    <submittedName>
        <fullName evidence="3">Transglutaminase</fullName>
    </submittedName>
</protein>